<protein>
    <submittedName>
        <fullName evidence="4">Armadillo-type protein</fullName>
    </submittedName>
</protein>
<feature type="region of interest" description="Disordered" evidence="3">
    <location>
        <begin position="316"/>
        <end position="347"/>
    </location>
</feature>
<name>A0A835Z0R5_9STRA</name>
<comment type="caution">
    <text evidence="4">The sequence shown here is derived from an EMBL/GenBank/DDBJ whole genome shotgun (WGS) entry which is preliminary data.</text>
</comment>
<evidence type="ECO:0000256" key="2">
    <source>
        <dbReference type="ARBA" id="ARBA00022786"/>
    </source>
</evidence>
<dbReference type="Gene3D" id="1.25.10.10">
    <property type="entry name" value="Leucine-rich Repeat Variant"/>
    <property type="match status" value="1"/>
</dbReference>
<dbReference type="EMBL" id="JAFCMP010000149">
    <property type="protein sequence ID" value="KAG5184831.1"/>
    <property type="molecule type" value="Genomic_DNA"/>
</dbReference>
<gene>
    <name evidence="4" type="ORF">JKP88DRAFT_208150</name>
</gene>
<dbReference type="SUPFAM" id="SSF48371">
    <property type="entry name" value="ARM repeat"/>
    <property type="match status" value="1"/>
</dbReference>
<keyword evidence="1" id="KW-0677">Repeat</keyword>
<accession>A0A835Z0R5</accession>
<sequence>MVLSTAQQIHSLLEKTSDWDKDERYMATSDLCTELQKDVKIEPQLERRVCAAVLKQLDDSSNDVQGIAVKCLGILLKKVQEAQVGEICDKLCTLILEGKPELRDIYSIGLKTLISDVPDATGPSVAKRLTARLLGGVQKEEAKLECLDNLTDLMRRFGHEVEPEHNRVIEALLVQLGQERAVVRKRATACLGSIAVVLSDALLNKLVVHLLAQIKGSDRADIVRTLIQAIGTISRTVGFRLGRHLDAIVPLFLKFIGDMDDEDMHTEAASELRDNCFQGFESFVLRCPREVTPHLDKILDVVLRFARYDPNYSYDSDDVDAEVGGGQQEEEEDFMEDDFGGGSDDDDTSWKVRRSALRVVRAIVTTRTERLEWLCGSCCDVLVSRFKEREENVRVDVFGCFTSLLEAAGAQDARQRQA</sequence>
<feature type="non-terminal residue" evidence="4">
    <location>
        <position position="418"/>
    </location>
</feature>
<dbReference type="InterPro" id="IPR016024">
    <property type="entry name" value="ARM-type_fold"/>
</dbReference>
<dbReference type="PANTHER" id="PTHR12696">
    <property type="entry name" value="TIP120"/>
    <property type="match status" value="1"/>
</dbReference>
<dbReference type="InterPro" id="IPR011989">
    <property type="entry name" value="ARM-like"/>
</dbReference>
<organism evidence="4 5">
    <name type="scientific">Tribonema minus</name>
    <dbReference type="NCBI Taxonomy" id="303371"/>
    <lineage>
        <taxon>Eukaryota</taxon>
        <taxon>Sar</taxon>
        <taxon>Stramenopiles</taxon>
        <taxon>Ochrophyta</taxon>
        <taxon>PX clade</taxon>
        <taxon>Xanthophyceae</taxon>
        <taxon>Tribonematales</taxon>
        <taxon>Tribonemataceae</taxon>
        <taxon>Tribonema</taxon>
    </lineage>
</organism>
<evidence type="ECO:0000313" key="4">
    <source>
        <dbReference type="EMBL" id="KAG5184831.1"/>
    </source>
</evidence>
<dbReference type="OrthoDB" id="6260732at2759"/>
<dbReference type="GO" id="GO:0010265">
    <property type="term" value="P:SCF complex assembly"/>
    <property type="evidence" value="ECO:0007669"/>
    <property type="project" value="InterPro"/>
</dbReference>
<feature type="compositionally biased region" description="Acidic residues" evidence="3">
    <location>
        <begin position="328"/>
        <end position="347"/>
    </location>
</feature>
<reference evidence="4" key="1">
    <citation type="submission" date="2021-02" db="EMBL/GenBank/DDBJ databases">
        <title>First Annotated Genome of the Yellow-green Alga Tribonema minus.</title>
        <authorList>
            <person name="Mahan K.M."/>
        </authorList>
    </citation>
    <scope>NUCLEOTIDE SEQUENCE</scope>
    <source>
        <strain evidence="4">UTEX B ZZ1240</strain>
    </source>
</reference>
<dbReference type="AlphaFoldDB" id="A0A835Z0R5"/>
<evidence type="ECO:0000313" key="5">
    <source>
        <dbReference type="Proteomes" id="UP000664859"/>
    </source>
</evidence>
<dbReference type="InterPro" id="IPR039852">
    <property type="entry name" value="CAND1/CAND2"/>
</dbReference>
<keyword evidence="2" id="KW-0833">Ubl conjugation pathway</keyword>
<proteinExistence type="predicted"/>
<dbReference type="Proteomes" id="UP000664859">
    <property type="component" value="Unassembled WGS sequence"/>
</dbReference>
<keyword evidence="5" id="KW-1185">Reference proteome</keyword>
<evidence type="ECO:0000256" key="1">
    <source>
        <dbReference type="ARBA" id="ARBA00022737"/>
    </source>
</evidence>
<evidence type="ECO:0000256" key="3">
    <source>
        <dbReference type="SAM" id="MobiDB-lite"/>
    </source>
</evidence>